<sequence>MSSGEGGMWSALFGCFCRSRPTEATPYISHFDAPTEVVVDTNHNENNVNTNNFNNPTAAPVPSQKQQQQGMKLQPTFSAERKDNLSFQELQQQRRQKQQQQQQQQEQDDLLLLQQLQQEEEAHDRGKEFFCPDCGVGYNVGFDQDPDVAFAHHLQRNCPRRPQQQRAPAHQPHRQKREEWGKFWPVQLKEACCLDGVKGCLWAGCCPCCIYGQNFAKFYADESVPQEPCVCVCTKWCWAAAVLIPFGYCSGGIASCLMPCLLRQQIRSRYNIQQYTCCTCDWCTCGAHNEDDLCTECCCFCGCSGNQIKYSLVRLMEEEEKEN</sequence>
<evidence type="ECO:0000256" key="1">
    <source>
        <dbReference type="SAM" id="MobiDB-lite"/>
    </source>
</evidence>
<gene>
    <name evidence="2" type="ORF">NAES01612_LOCUS3130</name>
</gene>
<reference evidence="2" key="1">
    <citation type="submission" date="2021-01" db="EMBL/GenBank/DDBJ databases">
        <authorList>
            <person name="Corre E."/>
            <person name="Pelletier E."/>
            <person name="Niang G."/>
            <person name="Scheremetjew M."/>
            <person name="Finn R."/>
            <person name="Kale V."/>
            <person name="Holt S."/>
            <person name="Cochrane G."/>
            <person name="Meng A."/>
            <person name="Brown T."/>
            <person name="Cohen L."/>
        </authorList>
    </citation>
    <scope>NUCLEOTIDE SEQUENCE</scope>
    <source>
        <strain evidence="2">SoJaBio B1-5/56/2</strain>
    </source>
</reference>
<name>A0A7S4JZ53_9EUKA</name>
<feature type="compositionally biased region" description="Low complexity" evidence="1">
    <location>
        <begin position="43"/>
        <end position="57"/>
    </location>
</feature>
<organism evidence="2">
    <name type="scientific">Paramoeba aestuarina</name>
    <dbReference type="NCBI Taxonomy" id="180227"/>
    <lineage>
        <taxon>Eukaryota</taxon>
        <taxon>Amoebozoa</taxon>
        <taxon>Discosea</taxon>
        <taxon>Flabellinia</taxon>
        <taxon>Dactylopodida</taxon>
        <taxon>Paramoebidae</taxon>
        <taxon>Paramoeba</taxon>
    </lineage>
</organism>
<dbReference type="EMBL" id="HBKR01004664">
    <property type="protein sequence ID" value="CAE2278694.1"/>
    <property type="molecule type" value="Transcribed_RNA"/>
</dbReference>
<protein>
    <submittedName>
        <fullName evidence="2">Uncharacterized protein</fullName>
    </submittedName>
</protein>
<dbReference type="AlphaFoldDB" id="A0A7S4JZ53"/>
<proteinExistence type="predicted"/>
<evidence type="ECO:0000313" key="2">
    <source>
        <dbReference type="EMBL" id="CAE2278694.1"/>
    </source>
</evidence>
<accession>A0A7S4JZ53</accession>
<feature type="region of interest" description="Disordered" evidence="1">
    <location>
        <begin position="43"/>
        <end position="73"/>
    </location>
</feature>